<protein>
    <submittedName>
        <fullName evidence="3">DUF4097 family beta strand repeat protein</fullName>
    </submittedName>
</protein>
<keyword evidence="4" id="KW-1185">Reference proteome</keyword>
<organism evidence="3 4">
    <name type="scientific">Thalassomonas viridans</name>
    <dbReference type="NCBI Taxonomy" id="137584"/>
    <lineage>
        <taxon>Bacteria</taxon>
        <taxon>Pseudomonadati</taxon>
        <taxon>Pseudomonadota</taxon>
        <taxon>Gammaproteobacteria</taxon>
        <taxon>Alteromonadales</taxon>
        <taxon>Colwelliaceae</taxon>
        <taxon>Thalassomonas</taxon>
    </lineage>
</organism>
<feature type="domain" description="DUF4097" evidence="2">
    <location>
        <begin position="130"/>
        <end position="252"/>
    </location>
</feature>
<feature type="signal peptide" evidence="1">
    <location>
        <begin position="1"/>
        <end position="24"/>
    </location>
</feature>
<evidence type="ECO:0000256" key="1">
    <source>
        <dbReference type="SAM" id="SignalP"/>
    </source>
</evidence>
<proteinExistence type="predicted"/>
<accession>A0AAE9Z5V8</accession>
<feature type="chain" id="PRO_5041985816" evidence="1">
    <location>
        <begin position="25"/>
        <end position="255"/>
    </location>
</feature>
<dbReference type="Pfam" id="PF13349">
    <property type="entry name" value="DUF4097"/>
    <property type="match status" value="1"/>
</dbReference>
<dbReference type="InterPro" id="IPR025164">
    <property type="entry name" value="Toastrack_DUF4097"/>
</dbReference>
<sequence>MNKLISKSFGVAVLAGVMAGQVNADVTDEINKSFTVGDNSSFRLENVNGSVDIQSWQEKVIRVTAIIEADDQDDRDRISIDMSQNDRGVRVETRYENNSGWGNSNNSGSVDYRIMVPQDVDLDKIELVNGSLTIENVLGEVNAELVNGSIKASGLGADADISSVNGSIKVNYRQIDQDLEQIKIETVNGSIKLHLPQDISAAVDAETMHGSIKNDFGLKVEKNFFSGRNMRGDIGSGNARISLDSVNGSIKLMKK</sequence>
<dbReference type="AlphaFoldDB" id="A0AAE9Z5V8"/>
<name>A0AAE9Z5V8_9GAMM</name>
<evidence type="ECO:0000259" key="2">
    <source>
        <dbReference type="Pfam" id="PF13349"/>
    </source>
</evidence>
<evidence type="ECO:0000313" key="4">
    <source>
        <dbReference type="Proteomes" id="UP000032352"/>
    </source>
</evidence>
<dbReference type="RefSeq" id="WP_044837299.1">
    <property type="nucleotide sequence ID" value="NZ_CP059733.1"/>
</dbReference>
<gene>
    <name evidence="3" type="ORF">SG34_006755</name>
</gene>
<dbReference type="KEGG" id="tvd:SG34_006755"/>
<reference evidence="3 4" key="2">
    <citation type="journal article" date="2022" name="Mar. Drugs">
        <title>Bioassay-Guided Fractionation Leads to the Detection of Cholic Acid Generated by the Rare Thalassomonas sp.</title>
        <authorList>
            <person name="Pheiffer F."/>
            <person name="Schneider Y.K."/>
            <person name="Hansen E.H."/>
            <person name="Andersen J.H."/>
            <person name="Isaksson J."/>
            <person name="Busche T."/>
            <person name="R C."/>
            <person name="Kalinowski J."/>
            <person name="Zyl L.V."/>
            <person name="Trindade M."/>
        </authorList>
    </citation>
    <scope>NUCLEOTIDE SEQUENCE [LARGE SCALE GENOMIC DNA]</scope>
    <source>
        <strain evidence="3 4">XOM25</strain>
    </source>
</reference>
<evidence type="ECO:0000313" key="3">
    <source>
        <dbReference type="EMBL" id="WDE06605.1"/>
    </source>
</evidence>
<dbReference type="Proteomes" id="UP000032352">
    <property type="component" value="Chromosome"/>
</dbReference>
<reference evidence="3 4" key="1">
    <citation type="journal article" date="2015" name="Genome Announc.">
        <title>Draft Genome Sequences of Marine Isolates of Thalassomonas viridans and Thalassomonas actiniarum.</title>
        <authorList>
            <person name="Olonade I."/>
            <person name="van Zyl L.J."/>
            <person name="Trindade M."/>
        </authorList>
    </citation>
    <scope>NUCLEOTIDE SEQUENCE [LARGE SCALE GENOMIC DNA]</scope>
    <source>
        <strain evidence="3 4">XOM25</strain>
    </source>
</reference>
<dbReference type="EMBL" id="CP059733">
    <property type="protein sequence ID" value="WDE06605.1"/>
    <property type="molecule type" value="Genomic_DNA"/>
</dbReference>
<keyword evidence="1" id="KW-0732">Signal</keyword>